<accession>A0AA49PZV9</accession>
<name>A0AA49PZV9_9BACT</name>
<dbReference type="PROSITE" id="PS51257">
    <property type="entry name" value="PROKAR_LIPOPROTEIN"/>
    <property type="match status" value="1"/>
</dbReference>
<gene>
    <name evidence="1" type="ORF">K4G66_13760</name>
</gene>
<dbReference type="AlphaFoldDB" id="A0AA49PZV9"/>
<protein>
    <submittedName>
        <fullName evidence="1">Uncharacterized protein</fullName>
    </submittedName>
</protein>
<reference evidence="1" key="1">
    <citation type="journal article" date="2023" name="Comput. Struct. Biotechnol. J.">
        <title>Discovery of a novel marine Bacteroidetes with a rich repertoire of carbohydrate-active enzymes.</title>
        <authorList>
            <person name="Chen B."/>
            <person name="Liu G."/>
            <person name="Chen Q."/>
            <person name="Wang H."/>
            <person name="Liu L."/>
            <person name="Tang K."/>
        </authorList>
    </citation>
    <scope>NUCLEOTIDE SEQUENCE</scope>
    <source>
        <strain evidence="1">TK19036</strain>
    </source>
</reference>
<sequence>MKEPSLFLMLFFSAALFIYSCDDGDDDDIVESCLETVDNEINTFTWANTIYDVSGGNSSNFVICADGEIDAFWSANASNEITFGFKERESPITVSVENGLPSPEIILTQGNATYVAMGGTVAPCSDGYNFSLTLEMLSNPNDLSTGDGLDKLLTGNIKCN</sequence>
<proteinExistence type="predicted"/>
<organism evidence="1">
    <name type="scientific">Roseihalotalea indica</name>
    <dbReference type="NCBI Taxonomy" id="2867963"/>
    <lineage>
        <taxon>Bacteria</taxon>
        <taxon>Pseudomonadati</taxon>
        <taxon>Bacteroidota</taxon>
        <taxon>Cytophagia</taxon>
        <taxon>Cytophagales</taxon>
        <taxon>Catalimonadaceae</taxon>
        <taxon>Roseihalotalea</taxon>
    </lineage>
</organism>
<evidence type="ECO:0000313" key="1">
    <source>
        <dbReference type="EMBL" id="WKN39757.1"/>
    </source>
</evidence>
<dbReference type="EMBL" id="CP120682">
    <property type="protein sequence ID" value="WKN39757.1"/>
    <property type="molecule type" value="Genomic_DNA"/>
</dbReference>
<reference evidence="1" key="2">
    <citation type="journal article" date="2024" name="Antonie Van Leeuwenhoek">
        <title>Roseihalotalea indica gen. nov., sp. nov., a halophilic Bacteroidetes from mesopelagic Southwest Indian Ocean with higher carbohydrate metabolic potential.</title>
        <authorList>
            <person name="Chen B."/>
            <person name="Zhang M."/>
            <person name="Lin D."/>
            <person name="Ye J."/>
            <person name="Tang K."/>
        </authorList>
    </citation>
    <scope>NUCLEOTIDE SEQUENCE</scope>
    <source>
        <strain evidence="1">TK19036</strain>
    </source>
</reference>